<feature type="compositionally biased region" description="Basic and acidic residues" evidence="1">
    <location>
        <begin position="1"/>
        <end position="17"/>
    </location>
</feature>
<feature type="region of interest" description="Disordered" evidence="1">
    <location>
        <begin position="1"/>
        <end position="59"/>
    </location>
</feature>
<dbReference type="Proteomes" id="UP000218209">
    <property type="component" value="Unassembled WGS sequence"/>
</dbReference>
<sequence length="77" mass="8844">MRGVCGEDRRRRGERHGQQGRQTAGAGDWDQRKMGARVGDAVEQKGDDGTIQKGEREQRLEEWVDGQWPRNAVLLRR</sequence>
<gene>
    <name evidence="2" type="ORF">BU14_0234s0043</name>
</gene>
<accession>A0A1X6P415</accession>
<keyword evidence="3" id="KW-1185">Reference proteome</keyword>
<dbReference type="EMBL" id="KV918901">
    <property type="protein sequence ID" value="OSX75516.1"/>
    <property type="molecule type" value="Genomic_DNA"/>
</dbReference>
<reference evidence="2 3" key="1">
    <citation type="submission" date="2017-03" db="EMBL/GenBank/DDBJ databases">
        <title>WGS assembly of Porphyra umbilicalis.</title>
        <authorList>
            <person name="Brawley S.H."/>
            <person name="Blouin N.A."/>
            <person name="Ficko-Blean E."/>
            <person name="Wheeler G.L."/>
            <person name="Lohr M."/>
            <person name="Goodson H.V."/>
            <person name="Jenkins J.W."/>
            <person name="Blaby-Haas C.E."/>
            <person name="Helliwell K.E."/>
            <person name="Chan C."/>
            <person name="Marriage T."/>
            <person name="Bhattacharya D."/>
            <person name="Klein A.S."/>
            <person name="Badis Y."/>
            <person name="Brodie J."/>
            <person name="Cao Y."/>
            <person name="Collen J."/>
            <person name="Dittami S.M."/>
            <person name="Gachon C.M."/>
            <person name="Green B.R."/>
            <person name="Karpowicz S."/>
            <person name="Kim J.W."/>
            <person name="Kudahl U."/>
            <person name="Lin S."/>
            <person name="Michel G."/>
            <person name="Mittag M."/>
            <person name="Olson B.J."/>
            <person name="Pangilinan J."/>
            <person name="Peng Y."/>
            <person name="Qiu H."/>
            <person name="Shu S."/>
            <person name="Singer J.T."/>
            <person name="Smith A.G."/>
            <person name="Sprecher B.N."/>
            <person name="Wagner V."/>
            <person name="Wang W."/>
            <person name="Wang Z.-Y."/>
            <person name="Yan J."/>
            <person name="Yarish C."/>
            <person name="Zoeuner-Riek S."/>
            <person name="Zhuang Y."/>
            <person name="Zou Y."/>
            <person name="Lindquist E.A."/>
            <person name="Grimwood J."/>
            <person name="Barry K."/>
            <person name="Rokhsar D.S."/>
            <person name="Schmutz J."/>
            <person name="Stiller J.W."/>
            <person name="Grossman A.R."/>
            <person name="Prochnik S.E."/>
        </authorList>
    </citation>
    <scope>NUCLEOTIDE SEQUENCE [LARGE SCALE GENOMIC DNA]</scope>
    <source>
        <strain evidence="2">4086291</strain>
    </source>
</reference>
<protein>
    <submittedName>
        <fullName evidence="2">Uncharacterized protein</fullName>
    </submittedName>
</protein>
<proteinExistence type="predicted"/>
<name>A0A1X6P415_PORUM</name>
<evidence type="ECO:0000313" key="2">
    <source>
        <dbReference type="EMBL" id="OSX75516.1"/>
    </source>
</evidence>
<evidence type="ECO:0000256" key="1">
    <source>
        <dbReference type="SAM" id="MobiDB-lite"/>
    </source>
</evidence>
<organism evidence="2 3">
    <name type="scientific">Porphyra umbilicalis</name>
    <name type="common">Purple laver</name>
    <name type="synonym">Red alga</name>
    <dbReference type="NCBI Taxonomy" id="2786"/>
    <lineage>
        <taxon>Eukaryota</taxon>
        <taxon>Rhodophyta</taxon>
        <taxon>Bangiophyceae</taxon>
        <taxon>Bangiales</taxon>
        <taxon>Bangiaceae</taxon>
        <taxon>Porphyra</taxon>
    </lineage>
</organism>
<dbReference type="AlphaFoldDB" id="A0A1X6P415"/>
<feature type="compositionally biased region" description="Basic and acidic residues" evidence="1">
    <location>
        <begin position="40"/>
        <end position="59"/>
    </location>
</feature>
<evidence type="ECO:0000313" key="3">
    <source>
        <dbReference type="Proteomes" id="UP000218209"/>
    </source>
</evidence>